<evidence type="ECO:0000313" key="2">
    <source>
        <dbReference type="EMBL" id="KAK2946232.1"/>
    </source>
</evidence>
<reference evidence="2 3" key="1">
    <citation type="journal article" date="2022" name="bioRxiv">
        <title>Genomics of Preaxostyla Flagellates Illuminates Evolutionary Transitions and the Path Towards Mitochondrial Loss.</title>
        <authorList>
            <person name="Novak L.V.F."/>
            <person name="Treitli S.C."/>
            <person name="Pyrih J."/>
            <person name="Halakuc P."/>
            <person name="Pipaliya S.V."/>
            <person name="Vacek V."/>
            <person name="Brzon O."/>
            <person name="Soukal P."/>
            <person name="Eme L."/>
            <person name="Dacks J.B."/>
            <person name="Karnkowska A."/>
            <person name="Elias M."/>
            <person name="Hampl V."/>
        </authorList>
    </citation>
    <scope>NUCLEOTIDE SEQUENCE [LARGE SCALE GENOMIC DNA]</scope>
    <source>
        <strain evidence="2">NAU3</strain>
        <tissue evidence="2">Gut</tissue>
    </source>
</reference>
<protein>
    <submittedName>
        <fullName evidence="2">Uncharacterized protein</fullName>
    </submittedName>
</protein>
<sequence length="603" mass="67645">MKAGLSPSISSELDHSDRLTLWATEENPIERFDELLASYSNPNRHYHEAYPQALIALLWRCLDHLKVDERRTLLLRFGVTMSQRDIENFDLESLATIVSCFEDVLTLFHISGLSHSILKQIQPNQTIHRNLYRLAQLSEIFPLVSFEPLSTDLSSLLRYFLCHPQPYLAKDSQCQSSFSALADILCNEMMACSILGIGDAVYETIVSNFPAFSEAVSREGSERILKFTSFGSLQKIVKISQNEHDPLRKIAAFISHLPKELVPTFKFDVIHWMYLLSQCLQHTATFLNAHPDLIDSFLETVDLSSSPSDTLFRHDRHLNLISALSQSSSPLFTKLSEPLLGPTFPLRSLLSPRSFTDPASSFIRMASTNSAFFRRLVERHARHILDIAFSTVVSSVRVVSDSPAVPRCLDFGRATQNWVVLLNTIAEVKMDLTLNSKNFNSIPSSLLTLLVLSAASTHDELSTAAVSVISNQFGLSTPHTEALLFATPTTFPVSDAFSPRHSRTSSEADHNKDPFHTRLQCACEIDWDSFRWLSCERPSLNHNTPSLLPLLLSRAVSIVRTAKCVERQQPTLSTHCTDNTGRHRNHPHLPQLSMGPVLASNMP</sequence>
<proteinExistence type="predicted"/>
<name>A0ABQ9X392_9EUKA</name>
<feature type="region of interest" description="Disordered" evidence="1">
    <location>
        <begin position="573"/>
        <end position="603"/>
    </location>
</feature>
<gene>
    <name evidence="2" type="ORF">BLNAU_18834</name>
</gene>
<dbReference type="EMBL" id="JARBJD010000233">
    <property type="protein sequence ID" value="KAK2946232.1"/>
    <property type="molecule type" value="Genomic_DNA"/>
</dbReference>
<keyword evidence="3" id="KW-1185">Reference proteome</keyword>
<comment type="caution">
    <text evidence="2">The sequence shown here is derived from an EMBL/GenBank/DDBJ whole genome shotgun (WGS) entry which is preliminary data.</text>
</comment>
<accession>A0ABQ9X392</accession>
<evidence type="ECO:0000256" key="1">
    <source>
        <dbReference type="SAM" id="MobiDB-lite"/>
    </source>
</evidence>
<evidence type="ECO:0000313" key="3">
    <source>
        <dbReference type="Proteomes" id="UP001281761"/>
    </source>
</evidence>
<organism evidence="2 3">
    <name type="scientific">Blattamonas nauphoetae</name>
    <dbReference type="NCBI Taxonomy" id="2049346"/>
    <lineage>
        <taxon>Eukaryota</taxon>
        <taxon>Metamonada</taxon>
        <taxon>Preaxostyla</taxon>
        <taxon>Oxymonadida</taxon>
        <taxon>Blattamonas</taxon>
    </lineage>
</organism>
<dbReference type="Proteomes" id="UP001281761">
    <property type="component" value="Unassembled WGS sequence"/>
</dbReference>